<dbReference type="SUPFAM" id="SSF158499">
    <property type="entry name" value="DnaD domain-like"/>
    <property type="match status" value="1"/>
</dbReference>
<dbReference type="Pfam" id="PF19808">
    <property type="entry name" value="DUF6291"/>
    <property type="match status" value="1"/>
</dbReference>
<reference evidence="3" key="1">
    <citation type="journal article" date="2021" name="PeerJ">
        <title>Extensive microbial diversity within the chicken gut microbiome revealed by metagenomics and culture.</title>
        <authorList>
            <person name="Gilroy R."/>
            <person name="Ravi A."/>
            <person name="Getino M."/>
            <person name="Pursley I."/>
            <person name="Horton D.L."/>
            <person name="Alikhan N.F."/>
            <person name="Baker D."/>
            <person name="Gharbi K."/>
            <person name="Hall N."/>
            <person name="Watson M."/>
            <person name="Adriaenssens E.M."/>
            <person name="Foster-Nyarko E."/>
            <person name="Jarju S."/>
            <person name="Secka A."/>
            <person name="Antonio M."/>
            <person name="Oren A."/>
            <person name="Chaudhuri R.R."/>
            <person name="La Ragione R."/>
            <person name="Hildebrand F."/>
            <person name="Pallen M.J."/>
        </authorList>
    </citation>
    <scope>NUCLEOTIDE SEQUENCE</scope>
    <source>
        <strain evidence="3">CHK33-7979</strain>
    </source>
</reference>
<dbReference type="Proteomes" id="UP000886824">
    <property type="component" value="Unassembled WGS sequence"/>
</dbReference>
<dbReference type="EMBL" id="DXCX01000051">
    <property type="protein sequence ID" value="HIY73298.1"/>
    <property type="molecule type" value="Genomic_DNA"/>
</dbReference>
<organism evidence="3 4">
    <name type="scientific">Candidatus Intestinimonas merdavium</name>
    <dbReference type="NCBI Taxonomy" id="2838622"/>
    <lineage>
        <taxon>Bacteria</taxon>
        <taxon>Bacillati</taxon>
        <taxon>Bacillota</taxon>
        <taxon>Clostridia</taxon>
        <taxon>Eubacteriales</taxon>
        <taxon>Intestinimonas</taxon>
    </lineage>
</organism>
<proteinExistence type="predicted"/>
<reference evidence="3" key="2">
    <citation type="submission" date="2021-04" db="EMBL/GenBank/DDBJ databases">
        <authorList>
            <person name="Gilroy R."/>
        </authorList>
    </citation>
    <scope>NUCLEOTIDE SEQUENCE</scope>
    <source>
        <strain evidence="3">CHK33-7979</strain>
    </source>
</reference>
<name>A0A9D1Z4K8_9FIRM</name>
<evidence type="ECO:0000259" key="2">
    <source>
        <dbReference type="Pfam" id="PF19808"/>
    </source>
</evidence>
<comment type="caution">
    <text evidence="3">The sequence shown here is derived from an EMBL/GenBank/DDBJ whole genome shotgun (WGS) entry which is preliminary data.</text>
</comment>
<sequence length="236" mass="25682">MERNQFTFYRSYYEALKHLNKRDRAQVLMAVIAYALDETVPALTGVPLSVFTLIKPTLDSGRNKAKNRLGKGGTKGEQRGNEGEGEAEIEAEAEREGKGEGESEGEAPAGPDPAAAAVLAAYRERFSPTPSAACVQALTGYAATMGADCCLRAMDAALDAGKPSWAYLRGILRAKEAQGVRSLADWDRADADHQRRRQSQGSRPKGSPTSDDPSKFRKDLQWMDQFLAQTERGEGI</sequence>
<dbReference type="AlphaFoldDB" id="A0A9D1Z4K8"/>
<protein>
    <recommendedName>
        <fullName evidence="2">DUF6291 domain-containing protein</fullName>
    </recommendedName>
</protein>
<evidence type="ECO:0000313" key="4">
    <source>
        <dbReference type="Proteomes" id="UP000886824"/>
    </source>
</evidence>
<feature type="compositionally biased region" description="Basic and acidic residues" evidence="1">
    <location>
        <begin position="92"/>
        <end position="101"/>
    </location>
</feature>
<evidence type="ECO:0000313" key="3">
    <source>
        <dbReference type="EMBL" id="HIY73298.1"/>
    </source>
</evidence>
<dbReference type="InterPro" id="IPR034829">
    <property type="entry name" value="DnaD-like_sf"/>
</dbReference>
<feature type="region of interest" description="Disordered" evidence="1">
    <location>
        <begin position="62"/>
        <end position="112"/>
    </location>
</feature>
<dbReference type="InterPro" id="IPR046258">
    <property type="entry name" value="DUF6291"/>
</dbReference>
<evidence type="ECO:0000256" key="1">
    <source>
        <dbReference type="SAM" id="MobiDB-lite"/>
    </source>
</evidence>
<feature type="domain" description="DUF6291" evidence="2">
    <location>
        <begin position="6"/>
        <end position="79"/>
    </location>
</feature>
<accession>A0A9D1Z4K8</accession>
<dbReference type="Gene3D" id="1.10.10.630">
    <property type="entry name" value="DnaD domain-like"/>
    <property type="match status" value="1"/>
</dbReference>
<feature type="region of interest" description="Disordered" evidence="1">
    <location>
        <begin position="185"/>
        <end position="219"/>
    </location>
</feature>
<gene>
    <name evidence="3" type="ORF">H9826_04905</name>
</gene>